<dbReference type="EMBL" id="JACDTQ010000823">
    <property type="protein sequence ID" value="KAF5925185.1"/>
    <property type="molecule type" value="Genomic_DNA"/>
</dbReference>
<evidence type="ECO:0000256" key="8">
    <source>
        <dbReference type="ARBA" id="ARBA00023170"/>
    </source>
</evidence>
<keyword evidence="12" id="KW-1185">Reference proteome</keyword>
<reference evidence="11 12" key="1">
    <citation type="journal article" date="2020" name="Mol. Biol. Evol.">
        <title>Interspecific Gene Flow and the Evolution of Specialization in Black and White Rhinoceros.</title>
        <authorList>
            <person name="Moodley Y."/>
            <person name="Westbury M.V."/>
            <person name="Russo I.M."/>
            <person name="Gopalakrishnan S."/>
            <person name="Rakotoarivelo A."/>
            <person name="Olsen R.A."/>
            <person name="Prost S."/>
            <person name="Tunstall T."/>
            <person name="Ryder O.A."/>
            <person name="Dalen L."/>
            <person name="Bruford M.W."/>
        </authorList>
    </citation>
    <scope>NUCLEOTIDE SEQUENCE [LARGE SCALE GENOMIC DNA]</scope>
    <source>
        <strain evidence="11">SBR-YM</strain>
        <tissue evidence="11">Skin</tissue>
    </source>
</reference>
<evidence type="ECO:0000256" key="6">
    <source>
        <dbReference type="ARBA" id="ARBA00023040"/>
    </source>
</evidence>
<dbReference type="GO" id="GO:0005886">
    <property type="term" value="C:plasma membrane"/>
    <property type="evidence" value="ECO:0007669"/>
    <property type="project" value="UniProtKB-SubCell"/>
</dbReference>
<comment type="caution">
    <text evidence="11">The sequence shown here is derived from an EMBL/GenBank/DDBJ whole genome shotgun (WGS) entry which is preliminary data.</text>
</comment>
<evidence type="ECO:0000256" key="9">
    <source>
        <dbReference type="SAM" id="Phobius"/>
    </source>
</evidence>
<keyword evidence="6" id="KW-0807">Transducer</keyword>
<evidence type="ECO:0000256" key="1">
    <source>
        <dbReference type="ARBA" id="ARBA00004651"/>
    </source>
</evidence>
<proteinExistence type="predicted"/>
<dbReference type="InterPro" id="IPR017452">
    <property type="entry name" value="GPCR_Rhodpsn_7TM"/>
</dbReference>
<keyword evidence="6" id="KW-0297">G-protein coupled receptor</keyword>
<accession>A0A7J7FAW1</accession>
<dbReference type="PANTHER" id="PTHR26452">
    <property type="entry name" value="OLFACTORY RECEPTOR"/>
    <property type="match status" value="1"/>
</dbReference>
<protein>
    <recommendedName>
        <fullName evidence="10">G-protein coupled receptors family 1 profile domain-containing protein</fullName>
    </recommendedName>
</protein>
<gene>
    <name evidence="11" type="ORF">HPG69_008869</name>
</gene>
<dbReference type="InterPro" id="IPR050516">
    <property type="entry name" value="Olfactory_GPCR"/>
</dbReference>
<dbReference type="Proteomes" id="UP000551758">
    <property type="component" value="Unassembled WGS sequence"/>
</dbReference>
<keyword evidence="3 9" id="KW-0812">Transmembrane</keyword>
<feature type="domain" description="G-protein coupled receptors family 1 profile" evidence="10">
    <location>
        <begin position="1"/>
        <end position="177"/>
    </location>
</feature>
<keyword evidence="4" id="KW-0716">Sensory transduction</keyword>
<keyword evidence="2" id="KW-1003">Cell membrane</keyword>
<evidence type="ECO:0000256" key="3">
    <source>
        <dbReference type="ARBA" id="ARBA00022692"/>
    </source>
</evidence>
<dbReference type="AlphaFoldDB" id="A0A7J7FAW1"/>
<comment type="subcellular location">
    <subcellularLocation>
        <location evidence="1">Cell membrane</location>
        <topology evidence="1">Multi-pass membrane protein</topology>
    </subcellularLocation>
</comment>
<evidence type="ECO:0000256" key="7">
    <source>
        <dbReference type="ARBA" id="ARBA00023136"/>
    </source>
</evidence>
<feature type="transmembrane region" description="Helical" evidence="9">
    <location>
        <begin position="75"/>
        <end position="97"/>
    </location>
</feature>
<feature type="transmembrane region" description="Helical" evidence="9">
    <location>
        <begin position="12"/>
        <end position="32"/>
    </location>
</feature>
<dbReference type="Gene3D" id="1.20.1070.10">
    <property type="entry name" value="Rhodopsin 7-helix transmembrane proteins"/>
    <property type="match status" value="1"/>
</dbReference>
<sequence length="260" mass="28978">MVMANITTMSEFLLMGFSDTLIYQLAFAVHALGFLLHVLAWAEVTILTVMSHDLYAAICLPLHHKVIMNPRTCKCAVIAVWLSEGISGILYTAATLSHSLLKLSCFNDYLGVIGGAAFMSVMAFVCFISIVLSYIHIFSAVLRIPSAEGSSKFLKPTSDIPIAFDLIVSTFYIVIPPKLNLISYSLKNETMKGALRKLLLGSEFTRKKNIFVLLLMVVQYDTQETFLVIGIPSICNVEEINIFLYIFILENNHCHYGNFT</sequence>
<keyword evidence="4" id="KW-0552">Olfaction</keyword>
<dbReference type="GO" id="GO:0004930">
    <property type="term" value="F:G protein-coupled receptor activity"/>
    <property type="evidence" value="ECO:0007669"/>
    <property type="project" value="UniProtKB-KW"/>
</dbReference>
<name>A0A7J7FAW1_DICBM</name>
<dbReference type="GO" id="GO:0007608">
    <property type="term" value="P:sensory perception of smell"/>
    <property type="evidence" value="ECO:0007669"/>
    <property type="project" value="UniProtKB-KW"/>
</dbReference>
<dbReference type="PROSITE" id="PS50262">
    <property type="entry name" value="G_PROTEIN_RECEP_F1_2"/>
    <property type="match status" value="1"/>
</dbReference>
<evidence type="ECO:0000259" key="10">
    <source>
        <dbReference type="PROSITE" id="PS50262"/>
    </source>
</evidence>
<evidence type="ECO:0000256" key="4">
    <source>
        <dbReference type="ARBA" id="ARBA00022725"/>
    </source>
</evidence>
<evidence type="ECO:0000313" key="12">
    <source>
        <dbReference type="Proteomes" id="UP000551758"/>
    </source>
</evidence>
<keyword evidence="7 9" id="KW-0472">Membrane</keyword>
<keyword evidence="8" id="KW-0675">Receptor</keyword>
<dbReference type="InterPro" id="IPR000276">
    <property type="entry name" value="GPCR_Rhodpsn"/>
</dbReference>
<organism evidence="11 12">
    <name type="scientific">Diceros bicornis minor</name>
    <name type="common">South-central black rhinoceros</name>
    <dbReference type="NCBI Taxonomy" id="77932"/>
    <lineage>
        <taxon>Eukaryota</taxon>
        <taxon>Metazoa</taxon>
        <taxon>Chordata</taxon>
        <taxon>Craniata</taxon>
        <taxon>Vertebrata</taxon>
        <taxon>Euteleostomi</taxon>
        <taxon>Mammalia</taxon>
        <taxon>Eutheria</taxon>
        <taxon>Laurasiatheria</taxon>
        <taxon>Perissodactyla</taxon>
        <taxon>Rhinocerotidae</taxon>
        <taxon>Diceros</taxon>
    </lineage>
</organism>
<evidence type="ECO:0000256" key="5">
    <source>
        <dbReference type="ARBA" id="ARBA00022989"/>
    </source>
</evidence>
<evidence type="ECO:0000313" key="11">
    <source>
        <dbReference type="EMBL" id="KAF5925185.1"/>
    </source>
</evidence>
<keyword evidence="5 9" id="KW-1133">Transmembrane helix</keyword>
<evidence type="ECO:0000256" key="2">
    <source>
        <dbReference type="ARBA" id="ARBA00022475"/>
    </source>
</evidence>
<feature type="transmembrane region" description="Helical" evidence="9">
    <location>
        <begin position="109"/>
        <end position="135"/>
    </location>
</feature>
<dbReference type="SUPFAM" id="SSF81321">
    <property type="entry name" value="Family A G protein-coupled receptor-like"/>
    <property type="match status" value="1"/>
</dbReference>
<dbReference type="Pfam" id="PF00001">
    <property type="entry name" value="7tm_1"/>
    <property type="match status" value="1"/>
</dbReference>